<dbReference type="Proteomes" id="UP000587942">
    <property type="component" value="Unassembled WGS sequence"/>
</dbReference>
<gene>
    <name evidence="2" type="ORF">GWK17_01350</name>
</gene>
<dbReference type="AlphaFoldDB" id="A0A846T5J6"/>
<dbReference type="EMBL" id="JAAVUM010000001">
    <property type="protein sequence ID" value="NKE04128.1"/>
    <property type="molecule type" value="Genomic_DNA"/>
</dbReference>
<dbReference type="PROSITE" id="PS51257">
    <property type="entry name" value="PROKAR_LIPOPROTEIN"/>
    <property type="match status" value="1"/>
</dbReference>
<protein>
    <recommendedName>
        <fullName evidence="4">Lipoprotein</fullName>
    </recommendedName>
</protein>
<accession>A0A846T5J6</accession>
<evidence type="ECO:0000256" key="1">
    <source>
        <dbReference type="SAM" id="MobiDB-lite"/>
    </source>
</evidence>
<organism evidence="2 3">
    <name type="scientific">Mesobacillus selenatarsenatis</name>
    <dbReference type="NCBI Taxonomy" id="388741"/>
    <lineage>
        <taxon>Bacteria</taxon>
        <taxon>Bacillati</taxon>
        <taxon>Bacillota</taxon>
        <taxon>Bacilli</taxon>
        <taxon>Bacillales</taxon>
        <taxon>Bacillaceae</taxon>
        <taxon>Mesobacillus</taxon>
    </lineage>
</organism>
<comment type="caution">
    <text evidence="2">The sequence shown here is derived from an EMBL/GenBank/DDBJ whole genome shotgun (WGS) entry which is preliminary data.</text>
</comment>
<name>A0A846T5J6_9BACI</name>
<feature type="region of interest" description="Disordered" evidence="1">
    <location>
        <begin position="107"/>
        <end position="127"/>
    </location>
</feature>
<reference evidence="2 3" key="1">
    <citation type="submission" date="2020-03" db="EMBL/GenBank/DDBJ databases">
        <authorList>
            <person name="Sun Q."/>
        </authorList>
    </citation>
    <scope>NUCLEOTIDE SEQUENCE [LARGE SCALE GENOMIC DNA]</scope>
    <source>
        <strain evidence="2 3">KACC 21451</strain>
    </source>
</reference>
<evidence type="ECO:0000313" key="3">
    <source>
        <dbReference type="Proteomes" id="UP000587942"/>
    </source>
</evidence>
<dbReference type="RefSeq" id="WP_167830648.1">
    <property type="nucleotide sequence ID" value="NZ_JAAVUM010000001.1"/>
</dbReference>
<evidence type="ECO:0008006" key="4">
    <source>
        <dbReference type="Google" id="ProtNLM"/>
    </source>
</evidence>
<sequence length="155" mass="18133">MKRLALLIFIFIFVSTGCTTTRDYYQSFKGKSEHWSGELIQKGKVEYRDHEKFENHYEMNYKRDESLKLKYIGNEPDLGRTVEYSYDYGSSVREVLEGEPIDVNEVFTSSSSSEGTSHIPKGSDYRPLDNQDTTFEVIIKWNGKEEKIKLKYDGR</sequence>
<evidence type="ECO:0000313" key="2">
    <source>
        <dbReference type="EMBL" id="NKE04128.1"/>
    </source>
</evidence>
<proteinExistence type="predicted"/>